<dbReference type="InterPro" id="IPR001510">
    <property type="entry name" value="Znf_PARP"/>
</dbReference>
<dbReference type="GO" id="GO:0006310">
    <property type="term" value="P:DNA recombination"/>
    <property type="evidence" value="ECO:0007669"/>
    <property type="project" value="InterPro"/>
</dbReference>
<evidence type="ECO:0000313" key="12">
    <source>
        <dbReference type="Proteomes" id="UP000252519"/>
    </source>
</evidence>
<dbReference type="Gene3D" id="3.30.1740.10">
    <property type="entry name" value="Zinc finger, PARP-type"/>
    <property type="match status" value="1"/>
</dbReference>
<keyword evidence="6" id="KW-0863">Zinc-finger</keyword>
<evidence type="ECO:0000256" key="7">
    <source>
        <dbReference type="ARBA" id="ARBA00022833"/>
    </source>
</evidence>
<comment type="similarity">
    <text evidence="2">Belongs to the STRIP family.</text>
</comment>
<evidence type="ECO:0000256" key="5">
    <source>
        <dbReference type="ARBA" id="ARBA00022723"/>
    </source>
</evidence>
<dbReference type="Proteomes" id="UP000252519">
    <property type="component" value="Unassembled WGS sequence"/>
</dbReference>
<dbReference type="InterPro" id="IPR036599">
    <property type="entry name" value="DNA_ligase_N_sf"/>
</dbReference>
<evidence type="ECO:0000256" key="1">
    <source>
        <dbReference type="ARBA" id="ARBA00004123"/>
    </source>
</evidence>
<sequence length="1687" mass="191210">MGDSSNERESDHDSLKRSVRPNFAEDVYGEKKGTQTEEVEYSESSLAQRRSALLVKLKQLKDSHGTTTADANVNRAESVDMNDCDIEFDYNDCDTLLNELAELYTYSELDDFASNIHCWKVYADNNEVLPPFHFSTLPLSKRMFIIQDLCARMESAEPDVRLASARIMLYILQGAYLDFSDEEEVEAGMPLRAATLDKGTGDHEGECLVNAFLNAHLAYKAGAYQALCTLLMAEICEPFDSGLAATTEGGRESKASSRGSRCPSSADLAESDRRNRRAATMADNEAMRAVISALYHMVELIRNQDMTEKLSAEDPSLAARRSAFLAELSEPLDHVGQPLLLVLFEMLPPFYTGASPHYPIKKILLLIWKILLATLGGWRHLDMLKTVKRTALGLPVMENTIAVASSLPATVINDTESGARVAARRIVPIGRVMARQLAYAGSEEAKDEEIDIGALAGEDFNGDAEGPARRAPELRQVNSGDRTPRAGSPMPQEPPKRSLPWKSKVSKQEIEAFLQQERQKFFSYQLPGDVDTMFALPIPIHRSVETLRKHLYTSIGELQASQDEDYNRYLFSRKEEIEMNSVEELYRLLLPNLCQYVVALLKVLLAAAPSNKAKNDALNILVDVLTPETDGSDILSNSISLDHSTSSPLEDSVRLAIDINRHKEIMVKATSSILLLLMKHLRLNHIYQFEYLCQHIVYGNGIPLLLKFLDQNMTRYVQSRYEIHAYNYPQAPLHYVRNRDEWPVLNSENVESGDSDRRGMYYMWRNMFSSINLIRVLNKLVKGKQSRVMMLMVFKSAPILKRSLKIRLGLFQFFVLKALKMQSRYLGRQWRKSNMDIMSAIYNKVRHRMTDDWAFANEMRKSYDYHSEESELKAAVERFHSRRYSKLHPQLAIEINDAPMPGDDYLNRVNLREYEPVDNCFHSVLGKQPELGKRSTCELIDPATQMADYSCNFIDVLLNLCFSRNDRRPVFRECSISLWNFSISQLFVIKFWIQMFTRMLPRLGSQYSSLSKMTAAAYRIPAAYGVKKTKPFEAMLEDYAKFHWDDTVKEDDPLVVRLREQLLGGSRAALASAITLVESRHPKKRAQGNLLLHSVLAAERKRYVEKGKESMIFRIGISGSPGVGKSSFIEAMGKELTDGRGMKIAVLTIDPSSAVTGGSVLGDLTRMQELSRNPKAYIRQSPTSGSLGGVTRGIHEAIILCEGAGYDVVIIETVGVGQSEVSVADMCDMFCLLLSPAHGDELQGVKRGIMELSDLLVVTKDDGDLKAKARLTQSEYISALKYMRPRIPSWKPKVMRSSIMEPLSIQAVCDCMFEFWETIMASGDLEARRTSQMTTWMWDHVREELLNVFQKHPKIAPLAPALEEDVRLGKWNVWDHISLCSVVKQQWRRPPRVLLQTMLKELLDARSANFSCRKGTQTGFSQLMDPTASREKLQFKLEMRLAKIIPNPFVQKPDGPPPDMKQYYHTHCLFEMFFKARANTKVIEGTDDIEGWDDLKDEDKDVVLKFIDELTELRAKKGEAKPTPKKKADDSASPAKFAKLCDVIATMSKYTDKSAAVKMFISRDDYDGDMLTLVRLLLPGVDQRVYNIKEKQLIKHFASIYDLPAEDLLNEYKNSGDVSKTIRDAVEKNNLSRVTKGNWSIEKVDRWLTKLTEFTKDDEQISHLKFAAKRLVVFMFFPLFSVFCVKG</sequence>
<dbReference type="Pfam" id="PF04675">
    <property type="entry name" value="DNA_ligase_A_N"/>
    <property type="match status" value="1"/>
</dbReference>
<dbReference type="InterPro" id="IPR027417">
    <property type="entry name" value="P-loop_NTPase"/>
</dbReference>
<dbReference type="SMART" id="SM01336">
    <property type="entry name" value="zf-PARP"/>
    <property type="match status" value="1"/>
</dbReference>
<dbReference type="InterPro" id="IPR005129">
    <property type="entry name" value="GTPase_ArgK"/>
</dbReference>
<dbReference type="GO" id="GO:0006281">
    <property type="term" value="P:DNA repair"/>
    <property type="evidence" value="ECO:0007669"/>
    <property type="project" value="InterPro"/>
</dbReference>
<dbReference type="PANTHER" id="PTHR13239">
    <property type="entry name" value="PROTEIN REQUIRED FOR HYPHAL ANASTOMOSIS HAM-2"/>
    <property type="match status" value="1"/>
</dbReference>
<dbReference type="InterPro" id="IPR012486">
    <property type="entry name" value="Far11/STRP_N"/>
</dbReference>
<feature type="domain" description="PARP-type" evidence="10">
    <location>
        <begin position="1436"/>
        <end position="1511"/>
    </location>
</feature>
<dbReference type="Pfam" id="PF11882">
    <property type="entry name" value="DUF3402"/>
    <property type="match status" value="2"/>
</dbReference>
<dbReference type="GO" id="GO:0005525">
    <property type="term" value="F:GTP binding"/>
    <property type="evidence" value="ECO:0007669"/>
    <property type="project" value="InterPro"/>
</dbReference>
<dbReference type="InterPro" id="IPR012308">
    <property type="entry name" value="DNA_ligase_ATP-dep_N"/>
</dbReference>
<dbReference type="GO" id="GO:0003924">
    <property type="term" value="F:GTPase activity"/>
    <property type="evidence" value="ECO:0007669"/>
    <property type="project" value="InterPro"/>
</dbReference>
<dbReference type="Gene3D" id="3.40.50.300">
    <property type="entry name" value="P-loop containing nucleotide triphosphate hydrolases"/>
    <property type="match status" value="1"/>
</dbReference>
<dbReference type="GO" id="GO:0007010">
    <property type="term" value="P:cytoskeleton organization"/>
    <property type="evidence" value="ECO:0007669"/>
    <property type="project" value="TreeGrafter"/>
</dbReference>
<dbReference type="Pfam" id="PF07923">
    <property type="entry name" value="N1221"/>
    <property type="match status" value="1"/>
</dbReference>
<dbReference type="EMBL" id="JOJR01000670">
    <property type="protein sequence ID" value="RCN35371.1"/>
    <property type="molecule type" value="Genomic_DNA"/>
</dbReference>
<dbReference type="PANTHER" id="PTHR13239:SF4">
    <property type="entry name" value="AT25231P"/>
    <property type="match status" value="1"/>
</dbReference>
<dbReference type="SUPFAM" id="SSF52540">
    <property type="entry name" value="P-loop containing nucleoside triphosphate hydrolases"/>
    <property type="match status" value="1"/>
</dbReference>
<dbReference type="SMART" id="SM01293">
    <property type="entry name" value="DUF3402"/>
    <property type="match status" value="1"/>
</dbReference>
<dbReference type="GO" id="GO:0005829">
    <property type="term" value="C:cytosol"/>
    <property type="evidence" value="ECO:0007669"/>
    <property type="project" value="TreeGrafter"/>
</dbReference>
<evidence type="ECO:0000256" key="2">
    <source>
        <dbReference type="ARBA" id="ARBA00007062"/>
    </source>
</evidence>
<organism evidence="11 12">
    <name type="scientific">Ancylostoma caninum</name>
    <name type="common">Dog hookworm</name>
    <dbReference type="NCBI Taxonomy" id="29170"/>
    <lineage>
        <taxon>Eukaryota</taxon>
        <taxon>Metazoa</taxon>
        <taxon>Ecdysozoa</taxon>
        <taxon>Nematoda</taxon>
        <taxon>Chromadorea</taxon>
        <taxon>Rhabditida</taxon>
        <taxon>Rhabditina</taxon>
        <taxon>Rhabditomorpha</taxon>
        <taxon>Strongyloidea</taxon>
        <taxon>Ancylostomatidae</taxon>
        <taxon>Ancylostomatinae</taxon>
        <taxon>Ancylostoma</taxon>
    </lineage>
</organism>
<evidence type="ECO:0000313" key="11">
    <source>
        <dbReference type="EMBL" id="RCN35371.1"/>
    </source>
</evidence>
<name>A0A368FT17_ANCCA</name>
<dbReference type="NCBIfam" id="TIGR00750">
    <property type="entry name" value="lao"/>
    <property type="match status" value="1"/>
</dbReference>
<keyword evidence="12" id="KW-1185">Reference proteome</keyword>
<dbReference type="GO" id="GO:0005634">
    <property type="term" value="C:nucleus"/>
    <property type="evidence" value="ECO:0007669"/>
    <property type="project" value="UniProtKB-SubCell"/>
</dbReference>
<dbReference type="NCBIfam" id="NF006958">
    <property type="entry name" value="PRK09435.1"/>
    <property type="match status" value="1"/>
</dbReference>
<evidence type="ECO:0000256" key="3">
    <source>
        <dbReference type="ARBA" id="ARBA00009625"/>
    </source>
</evidence>
<dbReference type="STRING" id="29170.A0A368FT17"/>
<dbReference type="GO" id="GO:0003677">
    <property type="term" value="F:DNA binding"/>
    <property type="evidence" value="ECO:0007669"/>
    <property type="project" value="InterPro"/>
</dbReference>
<dbReference type="Gene3D" id="1.10.3260.10">
    <property type="entry name" value="DNA ligase, ATP-dependent, N-terminal domain"/>
    <property type="match status" value="1"/>
</dbReference>
<evidence type="ECO:0000256" key="4">
    <source>
        <dbReference type="ARBA" id="ARBA00022598"/>
    </source>
</evidence>
<gene>
    <name evidence="11" type="ORF">ANCCAN_18757</name>
</gene>
<feature type="region of interest" description="Disordered" evidence="9">
    <location>
        <begin position="457"/>
        <end position="501"/>
    </location>
</feature>
<keyword evidence="8" id="KW-0539">Nucleus</keyword>
<reference evidence="11 12" key="1">
    <citation type="submission" date="2014-10" db="EMBL/GenBank/DDBJ databases">
        <title>Draft genome of the hookworm Ancylostoma caninum.</title>
        <authorList>
            <person name="Mitreva M."/>
        </authorList>
    </citation>
    <scope>NUCLEOTIDE SEQUENCE [LARGE SCALE GENOMIC DNA]</scope>
    <source>
        <strain evidence="11 12">Baltimore</strain>
    </source>
</reference>
<accession>A0A368FT17</accession>
<comment type="subcellular location">
    <subcellularLocation>
        <location evidence="1">Nucleus</location>
    </subcellularLocation>
</comment>
<comment type="caution">
    <text evidence="11">The sequence shown here is derived from an EMBL/GenBank/DDBJ whole genome shotgun (WGS) entry which is preliminary data.</text>
</comment>
<dbReference type="GO" id="GO:0003910">
    <property type="term" value="F:DNA ligase (ATP) activity"/>
    <property type="evidence" value="ECO:0007669"/>
    <property type="project" value="InterPro"/>
</dbReference>
<dbReference type="Gene3D" id="1.10.287.130">
    <property type="match status" value="1"/>
</dbReference>
<dbReference type="SUPFAM" id="SSF57716">
    <property type="entry name" value="Glucocorticoid receptor-like (DNA-binding domain)"/>
    <property type="match status" value="1"/>
</dbReference>
<dbReference type="SMART" id="SM01292">
    <property type="entry name" value="N1221"/>
    <property type="match status" value="1"/>
</dbReference>
<protein>
    <submittedName>
        <fullName evidence="11">LAO/AO transport system ATPase</fullName>
    </submittedName>
</protein>
<proteinExistence type="inferred from homology"/>
<feature type="region of interest" description="Disordered" evidence="9">
    <location>
        <begin position="1"/>
        <end position="42"/>
    </location>
</feature>
<keyword evidence="4" id="KW-0436">Ligase</keyword>
<evidence type="ECO:0000256" key="8">
    <source>
        <dbReference type="ARBA" id="ARBA00023242"/>
    </source>
</evidence>
<dbReference type="InterPro" id="IPR036957">
    <property type="entry name" value="Znf_PARP_sf"/>
</dbReference>
<dbReference type="PROSITE" id="PS50064">
    <property type="entry name" value="ZF_PARP_2"/>
    <property type="match status" value="1"/>
</dbReference>
<dbReference type="GO" id="GO:0008270">
    <property type="term" value="F:zinc ion binding"/>
    <property type="evidence" value="ECO:0007669"/>
    <property type="project" value="UniProtKB-KW"/>
</dbReference>
<dbReference type="CDD" id="cd03114">
    <property type="entry name" value="MMAA-like"/>
    <property type="match status" value="1"/>
</dbReference>
<evidence type="ECO:0000256" key="9">
    <source>
        <dbReference type="SAM" id="MobiDB-lite"/>
    </source>
</evidence>
<evidence type="ECO:0000259" key="10">
    <source>
        <dbReference type="PROSITE" id="PS50064"/>
    </source>
</evidence>
<feature type="compositionally biased region" description="Basic and acidic residues" evidence="9">
    <location>
        <begin position="1"/>
        <end position="16"/>
    </location>
</feature>
<comment type="similarity">
    <text evidence="3">Belongs to the SIMIBI class G3E GTPase family. ArgK/MeaB subfamily.</text>
</comment>
<evidence type="ECO:0000256" key="6">
    <source>
        <dbReference type="ARBA" id="ARBA00022771"/>
    </source>
</evidence>
<keyword evidence="7" id="KW-0862">Zinc</keyword>
<dbReference type="InterPro" id="IPR040185">
    <property type="entry name" value="Far11/STRP"/>
</dbReference>
<dbReference type="Pfam" id="PF03308">
    <property type="entry name" value="MeaB"/>
    <property type="match status" value="1"/>
</dbReference>
<dbReference type="InterPro" id="IPR021819">
    <property type="entry name" value="Far11/STRP_C"/>
</dbReference>
<keyword evidence="5" id="KW-0479">Metal-binding</keyword>
<feature type="region of interest" description="Disordered" evidence="9">
    <location>
        <begin position="246"/>
        <end position="275"/>
    </location>
</feature>
<dbReference type="OrthoDB" id="18234at2759"/>
<dbReference type="Gene3D" id="1.20.5.170">
    <property type="match status" value="1"/>
</dbReference>